<dbReference type="Pfam" id="PF09479">
    <property type="entry name" value="Flg_new"/>
    <property type="match status" value="5"/>
</dbReference>
<keyword evidence="3" id="KW-0472">Membrane</keyword>
<keyword evidence="6" id="KW-1185">Reference proteome</keyword>
<dbReference type="InterPro" id="IPR013378">
    <property type="entry name" value="InlB-like_B-rpt"/>
</dbReference>
<dbReference type="Gene3D" id="2.60.40.4270">
    <property type="entry name" value="Listeria-Bacteroides repeat domain"/>
    <property type="match status" value="4"/>
</dbReference>
<feature type="transmembrane region" description="Helical" evidence="3">
    <location>
        <begin position="832"/>
        <end position="853"/>
    </location>
</feature>
<sequence length="860" mass="93043">MSMLARMSKKALALLMVFCMVVSALSVGALAAVDTPNGTYDGILTFEYHITASALKDMVKNETEYTYDDIHGATLFFEDCSRNMEWNWAPDIYWTTVSALEEKHPQDMTALELYLDNGCTQKTLHFSGEELQALFYEKAASGFYEIQLKDSGSGEPTEPELVLQDVYVYVDAKDGQGTPNDHGYFTVGKIQMKLPKASEVVAGENYYAQYGSSVSLENIERFAANSWLNLADVEWYKLLVADGADDYVDSGEYVWHLDGKILDEVQLYYVTYDANGGEGTVTDEKGYMAGQTFEPKSGAGLTREGYDFVGWSTNKYTTVPDETFAIPAEGSDVTLYAVWKESEPAVQTHVLQYYYKVNNTFVTFASEVYNDGETATIISGAPTMPGYTLVGWNTEPYGTGTTYKAGDKLTMTASQSLYAVWQPEEPAVENYILQYYYKDNNTFVTFDSKSYESGEVAVVISEAPSMPGYTFAGWNTEPYGTGTTYKAGDEITMTASMSLYAQFAKDGGTDPDPETYDVHYVWVGDVPEGVTLPASASYTADTEVTVADVPTVEGYTFSGWGSDVVTIRDGKFVMPPYEVYLTGIWTKDGTQPNTYTITFKTEAGGTINGGTADVTGSYTEGAAFPERPATAANSGYTFAGWYDESGNKVTEWPATVTASATYTAKWTEDGGTGPIDPGPSYMYYHVTVNYLDRADGSKIATSYTSPSHIEGSAYDVSEQAAITIDGYTYDGTEGDAVTGTLNGNKTVNVYYVADETDIDDGDTPTTDLPDVPGEGGGETDIGDGETPTTDLPDTGDTGSTGDGSETDIPDGETPTGSLPQTGTQAQVSMARVALSVMALTASVAAAGLALILFRKSRKNA</sequence>
<dbReference type="InterPro" id="IPR042229">
    <property type="entry name" value="Listeria/Bacterioides_rpt_sf"/>
</dbReference>
<evidence type="ECO:0000256" key="4">
    <source>
        <dbReference type="SAM" id="SignalP"/>
    </source>
</evidence>
<feature type="signal peptide" evidence="4">
    <location>
        <begin position="1"/>
        <end position="31"/>
    </location>
</feature>
<evidence type="ECO:0000256" key="3">
    <source>
        <dbReference type="SAM" id="Phobius"/>
    </source>
</evidence>
<dbReference type="EMBL" id="AAXG02000005">
    <property type="protein sequence ID" value="EDN01512.1"/>
    <property type="molecule type" value="Genomic_DNA"/>
</dbReference>
<feature type="region of interest" description="Disordered" evidence="2">
    <location>
        <begin position="755"/>
        <end position="823"/>
    </location>
</feature>
<dbReference type="Proteomes" id="UP000003639">
    <property type="component" value="Unassembled WGS sequence"/>
</dbReference>
<feature type="compositionally biased region" description="Low complexity" evidence="2">
    <location>
        <begin position="784"/>
        <end position="803"/>
    </location>
</feature>
<proteinExistence type="predicted"/>
<dbReference type="GO" id="GO:0030313">
    <property type="term" value="C:cell envelope"/>
    <property type="evidence" value="ECO:0007669"/>
    <property type="project" value="UniProtKB-SubCell"/>
</dbReference>
<reference evidence="5 6" key="1">
    <citation type="submission" date="2007-04" db="EMBL/GenBank/DDBJ databases">
        <authorList>
            <person name="Fulton L."/>
            <person name="Clifton S."/>
            <person name="Fulton B."/>
            <person name="Xu J."/>
            <person name="Minx P."/>
            <person name="Pepin K.H."/>
            <person name="Johnson M."/>
            <person name="Thiruvilangam P."/>
            <person name="Bhonagiri V."/>
            <person name="Nash W.E."/>
            <person name="Mardis E.R."/>
            <person name="Wilson R.K."/>
        </authorList>
    </citation>
    <scope>NUCLEOTIDE SEQUENCE [LARGE SCALE GENOMIC DNA]</scope>
    <source>
        <strain evidence="5 6">ATCC 29799</strain>
    </source>
</reference>
<evidence type="ECO:0000256" key="1">
    <source>
        <dbReference type="ARBA" id="ARBA00004196"/>
    </source>
</evidence>
<dbReference type="STRING" id="411467.BACCAP_00640"/>
<feature type="compositionally biased region" description="Low complexity" evidence="2">
    <location>
        <begin position="763"/>
        <end position="772"/>
    </location>
</feature>
<dbReference type="eggNOG" id="COG3209">
    <property type="taxonomic scope" value="Bacteria"/>
</dbReference>
<dbReference type="Gene3D" id="3.10.20.320">
    <property type="entry name" value="Putative peptidoglycan bound protein (lpxtg motif)"/>
    <property type="match status" value="1"/>
</dbReference>
<gene>
    <name evidence="5" type="ORF">BACCAP_00640</name>
</gene>
<dbReference type="OrthoDB" id="1864184at2"/>
<evidence type="ECO:0000256" key="2">
    <source>
        <dbReference type="SAM" id="MobiDB-lite"/>
    </source>
</evidence>
<name>A6NR16_9FIRM</name>
<evidence type="ECO:0000313" key="5">
    <source>
        <dbReference type="EMBL" id="EDN01512.1"/>
    </source>
</evidence>
<feature type="compositionally biased region" description="Polar residues" evidence="2">
    <location>
        <begin position="814"/>
        <end position="823"/>
    </location>
</feature>
<comment type="caution">
    <text evidence="5">The sequence shown here is derived from an EMBL/GenBank/DDBJ whole genome shotgun (WGS) entry which is preliminary data.</text>
</comment>
<dbReference type="AlphaFoldDB" id="A6NR16"/>
<feature type="chain" id="PRO_5002700719" evidence="4">
    <location>
        <begin position="32"/>
        <end position="860"/>
    </location>
</feature>
<comment type="subcellular location">
    <subcellularLocation>
        <location evidence="1">Cell envelope</location>
    </subcellularLocation>
</comment>
<reference evidence="5 6" key="2">
    <citation type="submission" date="2007-06" db="EMBL/GenBank/DDBJ databases">
        <title>Draft genome sequence of Pseudoflavonifractor capillosus ATCC 29799.</title>
        <authorList>
            <person name="Sudarsanam P."/>
            <person name="Ley R."/>
            <person name="Guruge J."/>
            <person name="Turnbaugh P.J."/>
            <person name="Mahowald M."/>
            <person name="Liep D."/>
            <person name="Gordon J."/>
        </authorList>
    </citation>
    <scope>NUCLEOTIDE SEQUENCE [LARGE SCALE GENOMIC DNA]</scope>
    <source>
        <strain evidence="5 6">ATCC 29799</strain>
    </source>
</reference>
<keyword evidence="4" id="KW-0732">Signal</keyword>
<accession>A6NR16</accession>
<organism evidence="5 6">
    <name type="scientific">Pseudoflavonifractor capillosus ATCC 29799</name>
    <dbReference type="NCBI Taxonomy" id="411467"/>
    <lineage>
        <taxon>Bacteria</taxon>
        <taxon>Bacillati</taxon>
        <taxon>Bacillota</taxon>
        <taxon>Clostridia</taxon>
        <taxon>Eubacteriales</taxon>
        <taxon>Oscillospiraceae</taxon>
        <taxon>Pseudoflavonifractor</taxon>
    </lineage>
</organism>
<protein>
    <submittedName>
        <fullName evidence="5">Repeat protein</fullName>
    </submittedName>
</protein>
<dbReference type="NCBIfam" id="TIGR02543">
    <property type="entry name" value="List_Bact_rpt"/>
    <property type="match status" value="2"/>
</dbReference>
<evidence type="ECO:0000313" key="6">
    <source>
        <dbReference type="Proteomes" id="UP000003639"/>
    </source>
</evidence>
<keyword evidence="3" id="KW-1133">Transmembrane helix</keyword>
<keyword evidence="3" id="KW-0812">Transmembrane</keyword>